<keyword evidence="6" id="KW-1185">Reference proteome</keyword>
<name>A0AAV2A1Z5_9ARAC</name>
<dbReference type="Gene3D" id="3.80.10.10">
    <property type="entry name" value="Ribonuclease Inhibitor"/>
    <property type="match status" value="6"/>
</dbReference>
<dbReference type="SUPFAM" id="SSF52058">
    <property type="entry name" value="L domain-like"/>
    <property type="match status" value="4"/>
</dbReference>
<proteinExistence type="predicted"/>
<keyword evidence="2 4" id="KW-0732">Signal</keyword>
<sequence length="1070" mass="123041">MNVKILCLFLICQVTLVLSKGSLCPFHRECECLENGQRIYVTCERVNRLSYLKEVFCKNCFPKPVTAFIMKKCEASTFPNIFSSVAIEEIRSSCPINEIENGALASIRSLKVLNLHSTEFRKLPKAISELRRLKMLSMIDGKLIGVDTELQDLPDLLKLKLAGNDIRQISYEAFSWNSKINIIDLSRNKLVFLYPGTFDNCQKLMKVSLKSNYLSSVDGLFTVPSLQEVNIRDNNIESIDNAFQHESNLEHLDAGKNRLYEISDSAFSSKMRNLRILILDNCELAFLPFAIFNSITKLEKIDLSFNRLESLPFEIFRNLNNLVEVKLKQNQITHLGDVFIHNTRLESIILSSNYISSCEDIFLGLNNLKNIDLRDNKLRVVTKNCFPGLRMLTTLQLSKNIIYRIDREAFTNLIYLKKLKLSHNKLENLDGCVRNMSELEVLHLSHNVLTEVGENELKNLSKLKKLYLGFNHISTVNRSFRNLVNLETLSMSKNKLTTLTRGAFPEDFTMKRINLSGKETFCSSNKECECIKNTYKIIVNCQRVNNMNDVQNIFSKDLNFQRVSIFRTKSCIAKSISNSIFWNTTIKEISCVCPFEQIENDALTPIQGLTKLELRFTKFSKIPIAISELFSLKILYINDGKLTGVDTELQNMPYLRTLKLINNDISEISLEAFSKSPNLSSINLSQNKLIFLYPGIFDGCRKLNKIFLQKNSLKSVDGLFNIPSLKVIHLEMNKLTSIDNAFQRDINLEYLHLSRNPLKEIRSSAFSSNIKHLRVLALRNCELKFLQPSIFWHLTKLKLLDLSNNAIESLPVDIFHGLHMLLQVNLNENRISYLGEVFRHNRHLQKIMLSSNNLQTLQNLFRGLQFLRTVELKHNNLTVITGADFSTTISMRTLELSNNSIYRIDSNAFQNMVGLRNLSLDFNKLTTLNGSLRNSLALKVLLLNHNRLKEIGPSEMSNLKKLTWLNLSFNNLKNIHKAFRNLTHLRNLNLYSNNLTTLSRDTFPPRFVVNKFRAAGNKWICDCRLMWILNLETSTALASRIKCSEPQRFFGKTLRQLTALDLMTWSENCD</sequence>
<dbReference type="PANTHER" id="PTHR24373:SF370">
    <property type="entry name" value="FISH-LIPS, ISOFORM E"/>
    <property type="match status" value="1"/>
</dbReference>
<dbReference type="SMART" id="SM00365">
    <property type="entry name" value="LRR_SD22"/>
    <property type="match status" value="9"/>
</dbReference>
<dbReference type="PANTHER" id="PTHR24373">
    <property type="entry name" value="SLIT RELATED LEUCINE-RICH REPEAT NEURONAL PROTEIN"/>
    <property type="match status" value="1"/>
</dbReference>
<dbReference type="InterPro" id="IPR032675">
    <property type="entry name" value="LRR_dom_sf"/>
</dbReference>
<evidence type="ECO:0000313" key="5">
    <source>
        <dbReference type="EMBL" id="CAL1277989.1"/>
    </source>
</evidence>
<evidence type="ECO:0000256" key="2">
    <source>
        <dbReference type="ARBA" id="ARBA00022729"/>
    </source>
</evidence>
<dbReference type="Pfam" id="PF13855">
    <property type="entry name" value="LRR_8"/>
    <property type="match status" value="6"/>
</dbReference>
<dbReference type="EMBL" id="CAXIEN010000107">
    <property type="protein sequence ID" value="CAL1277989.1"/>
    <property type="molecule type" value="Genomic_DNA"/>
</dbReference>
<feature type="signal peptide" evidence="4">
    <location>
        <begin position="1"/>
        <end position="19"/>
    </location>
</feature>
<dbReference type="InterPro" id="IPR050328">
    <property type="entry name" value="Dev_Immune_Receptor"/>
</dbReference>
<dbReference type="InterPro" id="IPR001611">
    <property type="entry name" value="Leu-rich_rpt"/>
</dbReference>
<evidence type="ECO:0008006" key="7">
    <source>
        <dbReference type="Google" id="ProtNLM"/>
    </source>
</evidence>
<accession>A0AAV2A1Z5</accession>
<keyword evidence="1" id="KW-0433">Leucine-rich repeat</keyword>
<evidence type="ECO:0000256" key="3">
    <source>
        <dbReference type="ARBA" id="ARBA00022737"/>
    </source>
</evidence>
<dbReference type="PROSITE" id="PS51450">
    <property type="entry name" value="LRR"/>
    <property type="match status" value="7"/>
</dbReference>
<gene>
    <name evidence="5" type="ORF">LARSCL_LOCUS9522</name>
</gene>
<dbReference type="FunFam" id="3.80.10.10:FF:001164">
    <property type="entry name" value="GH01279p"/>
    <property type="match status" value="2"/>
</dbReference>
<dbReference type="AlphaFoldDB" id="A0AAV2A1Z5"/>
<evidence type="ECO:0000256" key="4">
    <source>
        <dbReference type="SAM" id="SignalP"/>
    </source>
</evidence>
<dbReference type="Proteomes" id="UP001497382">
    <property type="component" value="Unassembled WGS sequence"/>
</dbReference>
<evidence type="ECO:0000313" key="6">
    <source>
        <dbReference type="Proteomes" id="UP001497382"/>
    </source>
</evidence>
<dbReference type="InterPro" id="IPR003591">
    <property type="entry name" value="Leu-rich_rpt_typical-subtyp"/>
</dbReference>
<comment type="caution">
    <text evidence="5">The sequence shown here is derived from an EMBL/GenBank/DDBJ whole genome shotgun (WGS) entry which is preliminary data.</text>
</comment>
<reference evidence="5 6" key="1">
    <citation type="submission" date="2024-04" db="EMBL/GenBank/DDBJ databases">
        <authorList>
            <person name="Rising A."/>
            <person name="Reimegard J."/>
            <person name="Sonavane S."/>
            <person name="Akerstrom W."/>
            <person name="Nylinder S."/>
            <person name="Hedman E."/>
            <person name="Kallberg Y."/>
        </authorList>
    </citation>
    <scope>NUCLEOTIDE SEQUENCE [LARGE SCALE GENOMIC DNA]</scope>
</reference>
<protein>
    <recommendedName>
        <fullName evidence="7">Chaoptin</fullName>
    </recommendedName>
</protein>
<evidence type="ECO:0000256" key="1">
    <source>
        <dbReference type="ARBA" id="ARBA00022614"/>
    </source>
</evidence>
<feature type="chain" id="PRO_5043370974" description="Chaoptin" evidence="4">
    <location>
        <begin position="20"/>
        <end position="1070"/>
    </location>
</feature>
<organism evidence="5 6">
    <name type="scientific">Larinioides sclopetarius</name>
    <dbReference type="NCBI Taxonomy" id="280406"/>
    <lineage>
        <taxon>Eukaryota</taxon>
        <taxon>Metazoa</taxon>
        <taxon>Ecdysozoa</taxon>
        <taxon>Arthropoda</taxon>
        <taxon>Chelicerata</taxon>
        <taxon>Arachnida</taxon>
        <taxon>Araneae</taxon>
        <taxon>Araneomorphae</taxon>
        <taxon>Entelegynae</taxon>
        <taxon>Araneoidea</taxon>
        <taxon>Araneidae</taxon>
        <taxon>Larinioides</taxon>
    </lineage>
</organism>
<dbReference type="InterPro" id="IPR026906">
    <property type="entry name" value="LRR_5"/>
</dbReference>
<dbReference type="Pfam" id="PF13306">
    <property type="entry name" value="LRR_5"/>
    <property type="match status" value="1"/>
</dbReference>
<keyword evidence="3" id="KW-0677">Repeat</keyword>
<dbReference type="SMART" id="SM00369">
    <property type="entry name" value="LRR_TYP"/>
    <property type="match status" value="26"/>
</dbReference>